<evidence type="ECO:0000313" key="4">
    <source>
        <dbReference type="Proteomes" id="UP000217895"/>
    </source>
</evidence>
<reference evidence="3 4" key="1">
    <citation type="submission" date="2017-06" db="EMBL/GenBank/DDBJ databases">
        <title>Genome sequencing of cyanobaciteial culture collection at National Institute for Environmental Studies (NIES).</title>
        <authorList>
            <person name="Hirose Y."/>
            <person name="Shimura Y."/>
            <person name="Fujisawa T."/>
            <person name="Nakamura Y."/>
            <person name="Kawachi M."/>
        </authorList>
    </citation>
    <scope>NUCLEOTIDE SEQUENCE [LARGE SCALE GENOMIC DNA]</scope>
    <source>
        <strain evidence="3 4">NIES-2135</strain>
    </source>
</reference>
<protein>
    <recommendedName>
        <fullName evidence="2">Lysozyme inhibitor LprI-like N-terminal domain-containing protein</fullName>
    </recommendedName>
</protein>
<dbReference type="Proteomes" id="UP000217895">
    <property type="component" value="Chromosome"/>
</dbReference>
<dbReference type="PANTHER" id="PTHR39176:SF1">
    <property type="entry name" value="PERIPLASMIC PROTEIN"/>
    <property type="match status" value="1"/>
</dbReference>
<proteinExistence type="predicted"/>
<dbReference type="EMBL" id="AP018203">
    <property type="protein sequence ID" value="BAY58213.1"/>
    <property type="molecule type" value="Genomic_DNA"/>
</dbReference>
<dbReference type="PANTHER" id="PTHR39176">
    <property type="entry name" value="PERIPLASMIC PROTEIN-RELATED"/>
    <property type="match status" value="1"/>
</dbReference>
<feature type="signal peptide" evidence="1">
    <location>
        <begin position="1"/>
        <end position="23"/>
    </location>
</feature>
<sequence length="143" mass="16317">MQRKLIALVMIGVMSAISQHATAQNKPTPSENLPRNIRVDCKNQQTQFDMNFCANQQARAADRKLNQAYQTLIRSYKGSRRESQLVAAQQAWIKFRDTNCTFTSAAYEGGSIQPMVYSNCIEKMTNDRTKQLEDFAKNREGVF</sequence>
<keyword evidence="4" id="KW-1185">Reference proteome</keyword>
<evidence type="ECO:0000259" key="2">
    <source>
        <dbReference type="Pfam" id="PF07007"/>
    </source>
</evidence>
<evidence type="ECO:0000313" key="3">
    <source>
        <dbReference type="EMBL" id="BAY58213.1"/>
    </source>
</evidence>
<name>A0A1Z4JNK0_LEPBY</name>
<keyword evidence="1" id="KW-0732">Signal</keyword>
<gene>
    <name evidence="3" type="ORF">NIES2135_50860</name>
</gene>
<dbReference type="Gene3D" id="1.20.1270.180">
    <property type="match status" value="1"/>
</dbReference>
<accession>A0A1Z4JNK0</accession>
<dbReference type="Pfam" id="PF07007">
    <property type="entry name" value="LprI"/>
    <property type="match status" value="1"/>
</dbReference>
<evidence type="ECO:0000256" key="1">
    <source>
        <dbReference type="SAM" id="SignalP"/>
    </source>
</evidence>
<dbReference type="AlphaFoldDB" id="A0A1Z4JNK0"/>
<feature type="domain" description="Lysozyme inhibitor LprI-like N-terminal" evidence="2">
    <location>
        <begin position="41"/>
        <end position="132"/>
    </location>
</feature>
<organism evidence="3 4">
    <name type="scientific">Leptolyngbya boryana NIES-2135</name>
    <dbReference type="NCBI Taxonomy" id="1973484"/>
    <lineage>
        <taxon>Bacteria</taxon>
        <taxon>Bacillati</taxon>
        <taxon>Cyanobacteriota</taxon>
        <taxon>Cyanophyceae</taxon>
        <taxon>Leptolyngbyales</taxon>
        <taxon>Leptolyngbyaceae</taxon>
        <taxon>Leptolyngbya group</taxon>
        <taxon>Leptolyngbya</taxon>
    </lineage>
</organism>
<feature type="chain" id="PRO_5011119025" description="Lysozyme inhibitor LprI-like N-terminal domain-containing protein" evidence="1">
    <location>
        <begin position="24"/>
        <end position="143"/>
    </location>
</feature>
<dbReference type="InterPro" id="IPR009739">
    <property type="entry name" value="LprI-like_N"/>
</dbReference>